<dbReference type="PANTHER" id="PTHR33383">
    <property type="entry name" value="MEMBRANE PROTEIN INSERTION EFFICIENCY FACTOR-RELATED"/>
    <property type="match status" value="1"/>
</dbReference>
<name>A0A420XF18_9PAST</name>
<dbReference type="AlphaFoldDB" id="A0A420XF18"/>
<sequence length="92" mass="10121">MASSHSPVTKKQGTSLIAYLLIGIIKFYRYFISPLIGPRCRFQPTCSAYALEAIRFHGGLKGGWLAAKRIARCHPLSEGGEDPVPPKCDCKK</sequence>
<keyword evidence="2" id="KW-1133">Transmembrane helix</keyword>
<evidence type="ECO:0000256" key="1">
    <source>
        <dbReference type="HAMAP-Rule" id="MF_00386"/>
    </source>
</evidence>
<evidence type="ECO:0000256" key="2">
    <source>
        <dbReference type="SAM" id="Phobius"/>
    </source>
</evidence>
<protein>
    <recommendedName>
        <fullName evidence="1">Putative membrane protein insertion efficiency factor</fullName>
    </recommendedName>
</protein>
<dbReference type="Pfam" id="PF01809">
    <property type="entry name" value="YidD"/>
    <property type="match status" value="1"/>
</dbReference>
<keyword evidence="1 2" id="KW-0472">Membrane</keyword>
<comment type="function">
    <text evidence="1">Could be involved in insertion of integral membrane proteins into the membrane.</text>
</comment>
<comment type="subcellular location">
    <subcellularLocation>
        <location evidence="1">Cell membrane</location>
        <topology evidence="1">Peripheral membrane protein</topology>
        <orientation evidence="1">Cytoplasmic side</orientation>
    </subcellularLocation>
</comment>
<dbReference type="HAMAP" id="MF_00386">
    <property type="entry name" value="UPF0161_YidD"/>
    <property type="match status" value="1"/>
</dbReference>
<proteinExistence type="inferred from homology"/>
<accession>A0A420XF18</accession>
<dbReference type="Proteomes" id="UP000280099">
    <property type="component" value="Unassembled WGS sequence"/>
</dbReference>
<evidence type="ECO:0000313" key="4">
    <source>
        <dbReference type="Proteomes" id="UP000280099"/>
    </source>
</evidence>
<reference evidence="3 4" key="1">
    <citation type="submission" date="2018-10" db="EMBL/GenBank/DDBJ databases">
        <title>Genomic Encyclopedia of Type Strains, Phase IV (KMG-IV): sequencing the most valuable type-strain genomes for metagenomic binning, comparative biology and taxonomic classification.</title>
        <authorList>
            <person name="Goeker M."/>
        </authorList>
    </citation>
    <scope>NUCLEOTIDE SEQUENCE [LARGE SCALE GENOMIC DNA]</scope>
    <source>
        <strain evidence="3 4">DSM 23800</strain>
    </source>
</reference>
<dbReference type="OrthoDB" id="9801753at2"/>
<keyword evidence="1" id="KW-1003">Cell membrane</keyword>
<keyword evidence="4" id="KW-1185">Reference proteome</keyword>
<comment type="similarity">
    <text evidence="1">Belongs to the UPF0161 family.</text>
</comment>
<gene>
    <name evidence="3" type="ORF">DES31_1644</name>
</gene>
<dbReference type="InterPro" id="IPR002696">
    <property type="entry name" value="Membr_insert_effic_factor_YidD"/>
</dbReference>
<dbReference type="RefSeq" id="WP_121123865.1">
    <property type="nucleotide sequence ID" value="NZ_CP016604.1"/>
</dbReference>
<keyword evidence="2" id="KW-0812">Transmembrane</keyword>
<dbReference type="PANTHER" id="PTHR33383:SF1">
    <property type="entry name" value="MEMBRANE PROTEIN INSERTION EFFICIENCY FACTOR-RELATED"/>
    <property type="match status" value="1"/>
</dbReference>
<dbReference type="EMBL" id="RBJC01000009">
    <property type="protein sequence ID" value="RKR71067.1"/>
    <property type="molecule type" value="Genomic_DNA"/>
</dbReference>
<dbReference type="SMART" id="SM01234">
    <property type="entry name" value="Haemolytic"/>
    <property type="match status" value="1"/>
</dbReference>
<evidence type="ECO:0000313" key="3">
    <source>
        <dbReference type="EMBL" id="RKR71067.1"/>
    </source>
</evidence>
<dbReference type="GO" id="GO:0005886">
    <property type="term" value="C:plasma membrane"/>
    <property type="evidence" value="ECO:0007669"/>
    <property type="project" value="UniProtKB-SubCell"/>
</dbReference>
<dbReference type="NCBIfam" id="TIGR00278">
    <property type="entry name" value="membrane protein insertion efficiency factor YidD"/>
    <property type="match status" value="1"/>
</dbReference>
<comment type="caution">
    <text evidence="3">The sequence shown here is derived from an EMBL/GenBank/DDBJ whole genome shotgun (WGS) entry which is preliminary data.</text>
</comment>
<organism evidence="3 4">
    <name type="scientific">Otariodibacter oris</name>
    <dbReference type="NCBI Taxonomy" id="1032623"/>
    <lineage>
        <taxon>Bacteria</taxon>
        <taxon>Pseudomonadati</taxon>
        <taxon>Pseudomonadota</taxon>
        <taxon>Gammaproteobacteria</taxon>
        <taxon>Pasteurellales</taxon>
        <taxon>Pasteurellaceae</taxon>
        <taxon>Otariodibacter</taxon>
    </lineage>
</organism>
<feature type="transmembrane region" description="Helical" evidence="2">
    <location>
        <begin position="12"/>
        <end position="31"/>
    </location>
</feature>